<keyword evidence="2" id="KW-1185">Reference proteome</keyword>
<name>A0AAV7L200_PLEWA</name>
<dbReference type="AlphaFoldDB" id="A0AAV7L200"/>
<comment type="caution">
    <text evidence="1">The sequence shown here is derived from an EMBL/GenBank/DDBJ whole genome shotgun (WGS) entry which is preliminary data.</text>
</comment>
<evidence type="ECO:0000313" key="1">
    <source>
        <dbReference type="EMBL" id="KAJ1085042.1"/>
    </source>
</evidence>
<evidence type="ECO:0000313" key="2">
    <source>
        <dbReference type="Proteomes" id="UP001066276"/>
    </source>
</evidence>
<dbReference type="EMBL" id="JANPWB010000016">
    <property type="protein sequence ID" value="KAJ1085042.1"/>
    <property type="molecule type" value="Genomic_DNA"/>
</dbReference>
<accession>A0AAV7L200</accession>
<gene>
    <name evidence="1" type="ORF">NDU88_005178</name>
</gene>
<sequence>MQFLLSFCCSLRFLPGIKRHFVGLKQNLKTNSAFAWKSGRTLAKTNLGHSAHLRTSKSPPRVQAWHLIQPQPSEEFNRIINARVFNRITGDNGLRIKGHLRQQAELGICAIKGVAPQEVISLVQAQKCVHFPPAEALVLV</sequence>
<organism evidence="1 2">
    <name type="scientific">Pleurodeles waltl</name>
    <name type="common">Iberian ribbed newt</name>
    <dbReference type="NCBI Taxonomy" id="8319"/>
    <lineage>
        <taxon>Eukaryota</taxon>
        <taxon>Metazoa</taxon>
        <taxon>Chordata</taxon>
        <taxon>Craniata</taxon>
        <taxon>Vertebrata</taxon>
        <taxon>Euteleostomi</taxon>
        <taxon>Amphibia</taxon>
        <taxon>Batrachia</taxon>
        <taxon>Caudata</taxon>
        <taxon>Salamandroidea</taxon>
        <taxon>Salamandridae</taxon>
        <taxon>Pleurodelinae</taxon>
        <taxon>Pleurodeles</taxon>
    </lineage>
</organism>
<protein>
    <submittedName>
        <fullName evidence="1">Uncharacterized protein</fullName>
    </submittedName>
</protein>
<reference evidence="1" key="1">
    <citation type="journal article" date="2022" name="bioRxiv">
        <title>Sequencing and chromosome-scale assembly of the giantPleurodeles waltlgenome.</title>
        <authorList>
            <person name="Brown T."/>
            <person name="Elewa A."/>
            <person name="Iarovenko S."/>
            <person name="Subramanian E."/>
            <person name="Araus A.J."/>
            <person name="Petzold A."/>
            <person name="Susuki M."/>
            <person name="Suzuki K.-i.T."/>
            <person name="Hayashi T."/>
            <person name="Toyoda A."/>
            <person name="Oliveira C."/>
            <person name="Osipova E."/>
            <person name="Leigh N.D."/>
            <person name="Simon A."/>
            <person name="Yun M.H."/>
        </authorList>
    </citation>
    <scope>NUCLEOTIDE SEQUENCE</scope>
    <source>
        <strain evidence="1">20211129_DDA</strain>
        <tissue evidence="1">Liver</tissue>
    </source>
</reference>
<proteinExistence type="predicted"/>
<dbReference type="Proteomes" id="UP001066276">
    <property type="component" value="Chromosome 12"/>
</dbReference>